<reference evidence="2" key="1">
    <citation type="submission" date="2016-05" db="EMBL/GenBank/DDBJ databases">
        <title>Comparative genomics of biotechnologically important yeasts.</title>
        <authorList>
            <consortium name="DOE Joint Genome Institute"/>
            <person name="Riley R."/>
            <person name="Haridas S."/>
            <person name="Wolfe K.H."/>
            <person name="Lopes M.R."/>
            <person name="Hittinger C.T."/>
            <person name="Goker M."/>
            <person name="Salamov A."/>
            <person name="Wisecaver J."/>
            <person name="Long T.M."/>
            <person name="Aerts A.L."/>
            <person name="Barry K."/>
            <person name="Choi C."/>
            <person name="Clum A."/>
            <person name="Coughlan A.Y."/>
            <person name="Deshpande S."/>
            <person name="Douglass A.P."/>
            <person name="Hanson S.J."/>
            <person name="Klenk H.-P."/>
            <person name="Labutti K."/>
            <person name="Lapidus A."/>
            <person name="Lindquist E."/>
            <person name="Lipzen A."/>
            <person name="Meier-Kolthoff J.P."/>
            <person name="Ohm R.A."/>
            <person name="Otillar R.P."/>
            <person name="Pangilinan J."/>
            <person name="Peng Y."/>
            <person name="Rokas A."/>
            <person name="Rosa C.A."/>
            <person name="Scheuner C."/>
            <person name="Sibirny A.A."/>
            <person name="Slot J.C."/>
            <person name="Stielow J.B."/>
            <person name="Sun H."/>
            <person name="Kurtzman C.P."/>
            <person name="Blackwell M."/>
            <person name="Grigoriev I.V."/>
            <person name="Jeffries T.W."/>
        </authorList>
    </citation>
    <scope>NUCLEOTIDE SEQUENCE [LARGE SCALE GENOMIC DNA]</scope>
    <source>
        <strain evidence="2">NRRL Y-12698</strain>
    </source>
</reference>
<sequence>MKPYFPMGCTLTRHNRLSHSRSAVNNLSPACTKISSLAIGKYCFLNCQQSPHQALLSGIFVATPRKDYTRGETA</sequence>
<name>A0A1E3QPV0_9ASCO</name>
<accession>A0A1E3QPV0</accession>
<evidence type="ECO:0000313" key="1">
    <source>
        <dbReference type="EMBL" id="ODQ79494.1"/>
    </source>
</evidence>
<dbReference type="RefSeq" id="XP_018984822.1">
    <property type="nucleotide sequence ID" value="XM_019127152.1"/>
</dbReference>
<protein>
    <submittedName>
        <fullName evidence="1">Uncharacterized protein</fullName>
    </submittedName>
</protein>
<keyword evidence="2" id="KW-1185">Reference proteome</keyword>
<dbReference type="EMBL" id="KV454432">
    <property type="protein sequence ID" value="ODQ79494.1"/>
    <property type="molecule type" value="Genomic_DNA"/>
</dbReference>
<dbReference type="Proteomes" id="UP000094336">
    <property type="component" value="Unassembled WGS sequence"/>
</dbReference>
<proteinExistence type="predicted"/>
<evidence type="ECO:0000313" key="2">
    <source>
        <dbReference type="Proteomes" id="UP000094336"/>
    </source>
</evidence>
<organism evidence="1 2">
    <name type="scientific">Babjeviella inositovora NRRL Y-12698</name>
    <dbReference type="NCBI Taxonomy" id="984486"/>
    <lineage>
        <taxon>Eukaryota</taxon>
        <taxon>Fungi</taxon>
        <taxon>Dikarya</taxon>
        <taxon>Ascomycota</taxon>
        <taxon>Saccharomycotina</taxon>
        <taxon>Pichiomycetes</taxon>
        <taxon>Serinales incertae sedis</taxon>
        <taxon>Babjeviella</taxon>
    </lineage>
</organism>
<gene>
    <name evidence="1" type="ORF">BABINDRAFT_143371</name>
</gene>
<dbReference type="AlphaFoldDB" id="A0A1E3QPV0"/>
<dbReference type="GeneID" id="30145005"/>